<comment type="caution">
    <text evidence="1">The sequence shown here is derived from an EMBL/GenBank/DDBJ whole genome shotgun (WGS) entry which is preliminary data.</text>
</comment>
<protein>
    <submittedName>
        <fullName evidence="1">Uncharacterized protein</fullName>
    </submittedName>
</protein>
<accession>A0ACB8EMU8</accession>
<sequence>MKEKRSSSLDLYPPFSSSGELGEKRSLPPTLLGPPAGEFSISTTQCYELTTSSTFIVFVSLQQSVSETQAWWLRDQFGGPNSSTDGETWVWQEALVMTTLSPAARYLMEFVTRQPAHEPKEVESMNSEGRSAWKPLTENPPSSQPVCLEVQGPPASVTWECPLVPIPPGPRRLFSVLGSCRMASLKPSANNFGNLRMGRPSEAEAARLPPAFLFSFSDCHPLPSALEASKGKEAAGAIREDSLRSIHTASVVASRLWPSCQVGQPVQDLRRLQQVRLRHPLSGMLLALKEFQLKETHFPGGEQPVVGHQNYI</sequence>
<evidence type="ECO:0000313" key="2">
    <source>
        <dbReference type="Proteomes" id="UP000827872"/>
    </source>
</evidence>
<proteinExistence type="predicted"/>
<gene>
    <name evidence="1" type="ORF">K3G42_032306</name>
</gene>
<dbReference type="Proteomes" id="UP000827872">
    <property type="component" value="Linkage Group LG03"/>
</dbReference>
<keyword evidence="2" id="KW-1185">Reference proteome</keyword>
<name>A0ACB8EMU8_9SAUR</name>
<organism evidence="1 2">
    <name type="scientific">Sphaerodactylus townsendi</name>
    <dbReference type="NCBI Taxonomy" id="933632"/>
    <lineage>
        <taxon>Eukaryota</taxon>
        <taxon>Metazoa</taxon>
        <taxon>Chordata</taxon>
        <taxon>Craniata</taxon>
        <taxon>Vertebrata</taxon>
        <taxon>Euteleostomi</taxon>
        <taxon>Lepidosauria</taxon>
        <taxon>Squamata</taxon>
        <taxon>Bifurcata</taxon>
        <taxon>Gekkota</taxon>
        <taxon>Sphaerodactylidae</taxon>
        <taxon>Sphaerodactylus</taxon>
    </lineage>
</organism>
<evidence type="ECO:0000313" key="1">
    <source>
        <dbReference type="EMBL" id="KAH7993785.1"/>
    </source>
</evidence>
<dbReference type="EMBL" id="CM037616">
    <property type="protein sequence ID" value="KAH7993785.1"/>
    <property type="molecule type" value="Genomic_DNA"/>
</dbReference>
<reference evidence="1" key="1">
    <citation type="submission" date="2021-08" db="EMBL/GenBank/DDBJ databases">
        <title>The first chromosome-level gecko genome reveals the dynamic sex chromosomes of Neotropical dwarf geckos (Sphaerodactylidae: Sphaerodactylus).</title>
        <authorList>
            <person name="Pinto B.J."/>
            <person name="Keating S.E."/>
            <person name="Gamble T."/>
        </authorList>
    </citation>
    <scope>NUCLEOTIDE SEQUENCE</scope>
    <source>
        <strain evidence="1">TG3544</strain>
    </source>
</reference>